<dbReference type="PANTHER" id="PTHR30213">
    <property type="entry name" value="INNER MEMBRANE PROTEIN YHJD"/>
    <property type="match status" value="1"/>
</dbReference>
<gene>
    <name evidence="7" type="ORF">ABII15_18815</name>
</gene>
<evidence type="ECO:0000256" key="2">
    <source>
        <dbReference type="ARBA" id="ARBA00022475"/>
    </source>
</evidence>
<evidence type="ECO:0000256" key="1">
    <source>
        <dbReference type="ARBA" id="ARBA00004651"/>
    </source>
</evidence>
<sequence>MSDTSTVGRATAWAAARAKEIREEFPFVTRLTRQLVAVNLLDSATRLAAQTFLTAIPILFVVAAFAPDAVREQMLESARGALGLSGDSLDQVRQVYGDGGTDSAVRDTSGVVGALVMLASATACSRALQRVCERAWGLPSAGLKLIAWRWVAWLCVWLAVVILQNLLRGGFGAGPWLGLPLSYAASVLLWWWTQHLLLGGRVPWLPLLPGALLTGVGVVSLSWASRLYMPRTLDRSLAEFGPFGLVFSLLSWLIVLFTVVCVGISAGCVIARERPVARRLRTPPAGRAAAA</sequence>
<accession>A0AAU8IUI6</accession>
<comment type="subcellular location">
    <subcellularLocation>
        <location evidence="1">Cell membrane</location>
        <topology evidence="1">Multi-pass membrane protein</topology>
    </subcellularLocation>
</comment>
<dbReference type="RefSeq" id="WP_353943496.1">
    <property type="nucleotide sequence ID" value="NZ_CP159534.1"/>
</dbReference>
<dbReference type="GO" id="GO:0005886">
    <property type="term" value="C:plasma membrane"/>
    <property type="evidence" value="ECO:0007669"/>
    <property type="project" value="UniProtKB-SubCell"/>
</dbReference>
<keyword evidence="3 6" id="KW-0812">Transmembrane</keyword>
<feature type="transmembrane region" description="Helical" evidence="6">
    <location>
        <begin position="173"/>
        <end position="192"/>
    </location>
</feature>
<keyword evidence="2" id="KW-1003">Cell membrane</keyword>
<organism evidence="7">
    <name type="scientific">Streptomyces tabacisoli</name>
    <dbReference type="NCBI Taxonomy" id="3156398"/>
    <lineage>
        <taxon>Bacteria</taxon>
        <taxon>Bacillati</taxon>
        <taxon>Actinomycetota</taxon>
        <taxon>Actinomycetes</taxon>
        <taxon>Kitasatosporales</taxon>
        <taxon>Streptomycetaceae</taxon>
        <taxon>Streptomyces</taxon>
    </lineage>
</organism>
<reference evidence="7" key="1">
    <citation type="submission" date="2024-06" db="EMBL/GenBank/DDBJ databases">
        <title>Streptomyces sp. strain HUAS MG91 genome sequences.</title>
        <authorList>
            <person name="Mo P."/>
        </authorList>
    </citation>
    <scope>NUCLEOTIDE SEQUENCE</scope>
    <source>
        <strain evidence="7">HUAS MG91</strain>
    </source>
</reference>
<evidence type="ECO:0000256" key="3">
    <source>
        <dbReference type="ARBA" id="ARBA00022692"/>
    </source>
</evidence>
<evidence type="ECO:0000313" key="7">
    <source>
        <dbReference type="EMBL" id="XCJ71896.1"/>
    </source>
</evidence>
<dbReference type="EMBL" id="CP159534">
    <property type="protein sequence ID" value="XCJ71896.1"/>
    <property type="molecule type" value="Genomic_DNA"/>
</dbReference>
<dbReference type="PANTHER" id="PTHR30213:SF0">
    <property type="entry name" value="UPF0761 MEMBRANE PROTEIN YIHY"/>
    <property type="match status" value="1"/>
</dbReference>
<feature type="transmembrane region" description="Helical" evidence="6">
    <location>
        <begin position="150"/>
        <end position="167"/>
    </location>
</feature>
<dbReference type="InterPro" id="IPR017039">
    <property type="entry name" value="Virul_fac_BrkB"/>
</dbReference>
<feature type="transmembrane region" description="Helical" evidence="6">
    <location>
        <begin position="204"/>
        <end position="225"/>
    </location>
</feature>
<dbReference type="AlphaFoldDB" id="A0AAU8IUI6"/>
<feature type="transmembrane region" description="Helical" evidence="6">
    <location>
        <begin position="245"/>
        <end position="271"/>
    </location>
</feature>
<dbReference type="KEGG" id="stac:ABII15_18815"/>
<dbReference type="Pfam" id="PF03631">
    <property type="entry name" value="Virul_fac_BrkB"/>
    <property type="match status" value="1"/>
</dbReference>
<feature type="transmembrane region" description="Helical" evidence="6">
    <location>
        <begin position="47"/>
        <end position="66"/>
    </location>
</feature>
<proteinExistence type="predicted"/>
<evidence type="ECO:0000256" key="4">
    <source>
        <dbReference type="ARBA" id="ARBA00022989"/>
    </source>
</evidence>
<protein>
    <submittedName>
        <fullName evidence="7">YhjD/YihY/BrkB family envelope integrity protein</fullName>
    </submittedName>
</protein>
<evidence type="ECO:0000256" key="6">
    <source>
        <dbReference type="SAM" id="Phobius"/>
    </source>
</evidence>
<evidence type="ECO:0000256" key="5">
    <source>
        <dbReference type="ARBA" id="ARBA00023136"/>
    </source>
</evidence>
<keyword evidence="5 6" id="KW-0472">Membrane</keyword>
<keyword evidence="4 6" id="KW-1133">Transmembrane helix</keyword>
<name>A0AAU8IUI6_9ACTN</name>